<evidence type="ECO:0000313" key="5">
    <source>
        <dbReference type="Proteomes" id="UP000288096"/>
    </source>
</evidence>
<dbReference type="AlphaFoldDB" id="A0A401FQV7"/>
<dbReference type="Proteomes" id="UP000288096">
    <property type="component" value="Unassembled WGS sequence"/>
</dbReference>
<evidence type="ECO:0000259" key="3">
    <source>
        <dbReference type="Pfam" id="PF12770"/>
    </source>
</evidence>
<dbReference type="InterPro" id="IPR024983">
    <property type="entry name" value="CHAT_dom"/>
</dbReference>
<dbReference type="RefSeq" id="WP_124326868.1">
    <property type="nucleotide sequence ID" value="NZ_BEXT01000001.1"/>
</dbReference>
<keyword evidence="1" id="KW-0175">Coiled coil</keyword>
<keyword evidence="5" id="KW-1185">Reference proteome</keyword>
<dbReference type="OrthoDB" id="556502at2"/>
<dbReference type="EMBL" id="BEXT01000001">
    <property type="protein sequence ID" value="GBC59347.1"/>
    <property type="molecule type" value="Genomic_DNA"/>
</dbReference>
<feature type="coiled-coil region" evidence="1">
    <location>
        <begin position="439"/>
        <end position="473"/>
    </location>
</feature>
<reference evidence="5" key="1">
    <citation type="submission" date="2017-11" db="EMBL/GenBank/DDBJ databases">
        <authorList>
            <person name="Watanabe M."/>
            <person name="Kojima H."/>
        </authorList>
    </citation>
    <scope>NUCLEOTIDE SEQUENCE [LARGE SCALE GENOMIC DNA]</scope>
    <source>
        <strain evidence="5">Tokyo 01</strain>
    </source>
</reference>
<evidence type="ECO:0000313" key="4">
    <source>
        <dbReference type="EMBL" id="GBC59347.1"/>
    </source>
</evidence>
<keyword evidence="2" id="KW-0812">Transmembrane</keyword>
<sequence>MKKKTLYLEADRDDDRLKIGLYTTEAVIWRYETLTLPIREIEERCRRVVEEFNAASRKNGHRVSSFRKLESEGGKLAKELLPKGLREKLAASNADYLILKIDDRLVHMPWELIYLDDRFLCQQFCMGRIVKTRQRISEADRRSLGRPLGMWIVADPRGDLASAGDEGEALYCQMEALNKEAGATVVNPVQDADLGVEDIAEQIREYDLVHFAGHVEYDREHPAQSGWKLADGNFTANHIDKLADGPGASALMPALIFANACQSARTEEWDYTEAGDSSFGLSNAFLRAGVRHYIGTFWEIRDASGSDFAKAFYDRLRSGKTVGEAVRESRCHLTRKSQDIAWMSYVLYGDPSVSYFSSKNIVSSSSASSEQLSPVTRGTDGPLPRFPNLRLNEDRLRYLAHFFAVVLMIGVAVTGAGISWGYYDSEREKARIEKSIAEVHQKQIKYQIVRQEREALRAQAEETRQRVEKLWEKLKVLCPELRETSSPTIAVVLGSYGLPEADRRLLLFAVQEQLLYQQKRFNLVERDSFDKVLESLVRNLETTSPEKRVCRLEMPTHLVIIEKFRGNRRPSFPVLMRLVKTGSGRVLVSQFEDLSAEEPVTRQKEKITRNFLKKLETAGQGE</sequence>
<accession>A0A401FQV7</accession>
<organism evidence="4 5">
    <name type="scientific">Desulfonema ishimotonii</name>
    <dbReference type="NCBI Taxonomy" id="45657"/>
    <lineage>
        <taxon>Bacteria</taxon>
        <taxon>Pseudomonadati</taxon>
        <taxon>Thermodesulfobacteriota</taxon>
        <taxon>Desulfobacteria</taxon>
        <taxon>Desulfobacterales</taxon>
        <taxon>Desulfococcaceae</taxon>
        <taxon>Desulfonema</taxon>
    </lineage>
</organism>
<name>A0A401FQV7_9BACT</name>
<proteinExistence type="predicted"/>
<evidence type="ECO:0000256" key="1">
    <source>
        <dbReference type="SAM" id="Coils"/>
    </source>
</evidence>
<gene>
    <name evidence="4" type="ORF">DENIS_0286</name>
</gene>
<keyword evidence="2" id="KW-0472">Membrane</keyword>
<reference evidence="5" key="2">
    <citation type="submission" date="2019-01" db="EMBL/GenBank/DDBJ databases">
        <title>Genome sequence of Desulfonema ishimotonii strain Tokyo 01.</title>
        <authorList>
            <person name="Fukui M."/>
        </authorList>
    </citation>
    <scope>NUCLEOTIDE SEQUENCE [LARGE SCALE GENOMIC DNA]</scope>
    <source>
        <strain evidence="5">Tokyo 01</strain>
    </source>
</reference>
<keyword evidence="2" id="KW-1133">Transmembrane helix</keyword>
<dbReference type="Gene3D" id="3.40.50.1460">
    <property type="match status" value="1"/>
</dbReference>
<feature type="domain" description="CHAT" evidence="3">
    <location>
        <begin position="73"/>
        <end position="350"/>
    </location>
</feature>
<feature type="transmembrane region" description="Helical" evidence="2">
    <location>
        <begin position="398"/>
        <end position="423"/>
    </location>
</feature>
<protein>
    <recommendedName>
        <fullName evidence="3">CHAT domain-containing protein</fullName>
    </recommendedName>
</protein>
<comment type="caution">
    <text evidence="4">The sequence shown here is derived from an EMBL/GenBank/DDBJ whole genome shotgun (WGS) entry which is preliminary data.</text>
</comment>
<evidence type="ECO:0000256" key="2">
    <source>
        <dbReference type="SAM" id="Phobius"/>
    </source>
</evidence>
<dbReference type="Pfam" id="PF12770">
    <property type="entry name" value="CHAT"/>
    <property type="match status" value="1"/>
</dbReference>